<dbReference type="InterPro" id="IPR020841">
    <property type="entry name" value="PKS_Beta-ketoAc_synthase_dom"/>
</dbReference>
<name>A0A8J6NW14_9BACT</name>
<comment type="function">
    <text evidence="11">Involved in the type II fatty acid elongation cycle. Catalyzes the elongation of a wide range of acyl-ACP by the addition of two carbons from malonyl-ACP to an acyl acceptor. Can efficiently catalyze the conversion of palmitoleoyl-ACP (cis-hexadec-9-enoyl-ACP) to cis-vaccenoyl-ACP (cis-octadec-11-enoyl-ACP), an essential step in the thermal regulation of fatty acid composition.</text>
</comment>
<evidence type="ECO:0000256" key="10">
    <source>
        <dbReference type="ARBA" id="ARBA00023315"/>
    </source>
</evidence>
<dbReference type="GO" id="GO:0004315">
    <property type="term" value="F:3-oxoacyl-[acyl-carrier-protein] synthase activity"/>
    <property type="evidence" value="ECO:0007669"/>
    <property type="project" value="UniProtKB-UniRule"/>
</dbReference>
<dbReference type="InterPro" id="IPR000794">
    <property type="entry name" value="Beta-ketoacyl_synthase"/>
</dbReference>
<dbReference type="NCBIfam" id="NF005589">
    <property type="entry name" value="PRK07314.1"/>
    <property type="match status" value="1"/>
</dbReference>
<evidence type="ECO:0000313" key="15">
    <source>
        <dbReference type="EMBL" id="MBC8363222.1"/>
    </source>
</evidence>
<dbReference type="CDD" id="cd00834">
    <property type="entry name" value="KAS_I_II"/>
    <property type="match status" value="1"/>
</dbReference>
<protein>
    <recommendedName>
        <fullName evidence="4 11">3-oxoacyl-[acyl-carrier-protein] synthase 2</fullName>
        <ecNumber evidence="3 11">2.3.1.179</ecNumber>
    </recommendedName>
</protein>
<comment type="similarity">
    <text evidence="2 11 13">Belongs to the thiolase-like superfamily. Beta-ketoacyl-ACP synthases family.</text>
</comment>
<dbReference type="InterPro" id="IPR014030">
    <property type="entry name" value="Ketoacyl_synth_N"/>
</dbReference>
<comment type="catalytic activity">
    <reaction evidence="11">
        <text>a fatty acyl-[ACP] + malonyl-[ACP] + H(+) = a 3-oxoacyl-[ACP] + holo-[ACP] + CO2</text>
        <dbReference type="Rhea" id="RHEA:22836"/>
        <dbReference type="Rhea" id="RHEA-COMP:9623"/>
        <dbReference type="Rhea" id="RHEA-COMP:9685"/>
        <dbReference type="Rhea" id="RHEA-COMP:9916"/>
        <dbReference type="Rhea" id="RHEA-COMP:14125"/>
        <dbReference type="ChEBI" id="CHEBI:15378"/>
        <dbReference type="ChEBI" id="CHEBI:16526"/>
        <dbReference type="ChEBI" id="CHEBI:64479"/>
        <dbReference type="ChEBI" id="CHEBI:78449"/>
        <dbReference type="ChEBI" id="CHEBI:78776"/>
        <dbReference type="ChEBI" id="CHEBI:138651"/>
    </reaction>
</comment>
<dbReference type="Pfam" id="PF00109">
    <property type="entry name" value="ketoacyl-synt"/>
    <property type="match status" value="1"/>
</dbReference>
<dbReference type="Gene3D" id="3.40.47.10">
    <property type="match status" value="1"/>
</dbReference>
<evidence type="ECO:0000259" key="14">
    <source>
        <dbReference type="PROSITE" id="PS52004"/>
    </source>
</evidence>
<evidence type="ECO:0000256" key="3">
    <source>
        <dbReference type="ARBA" id="ARBA00012356"/>
    </source>
</evidence>
<keyword evidence="10 11" id="KW-0012">Acyltransferase</keyword>
<dbReference type="GO" id="GO:0006633">
    <property type="term" value="P:fatty acid biosynthetic process"/>
    <property type="evidence" value="ECO:0007669"/>
    <property type="project" value="UniProtKB-UniRule"/>
</dbReference>
<evidence type="ECO:0000256" key="7">
    <source>
        <dbReference type="ARBA" id="ARBA00022832"/>
    </source>
</evidence>
<evidence type="ECO:0000313" key="16">
    <source>
        <dbReference type="Proteomes" id="UP000603434"/>
    </source>
</evidence>
<feature type="domain" description="Ketosynthase family 3 (KS3)" evidence="14">
    <location>
        <begin position="7"/>
        <end position="434"/>
    </location>
</feature>
<dbReference type="EMBL" id="JACNJH010000274">
    <property type="protein sequence ID" value="MBC8363222.1"/>
    <property type="molecule type" value="Genomic_DNA"/>
</dbReference>
<evidence type="ECO:0000256" key="2">
    <source>
        <dbReference type="ARBA" id="ARBA00008467"/>
    </source>
</evidence>
<dbReference type="UniPathway" id="UPA00094"/>
<gene>
    <name evidence="15" type="primary">fabF</name>
    <name evidence="15" type="ORF">H8E23_17705</name>
</gene>
<dbReference type="PANTHER" id="PTHR11712">
    <property type="entry name" value="POLYKETIDE SYNTHASE-RELATED"/>
    <property type="match status" value="1"/>
</dbReference>
<sequence>MSKITGLKRVVVTGLGVVTPLGLDVPSTWQAMLENKSGIDWISNWGDLQNVKDKYKLSDDFPFIAGEVKGFDIKELIKQRKVGFSKEDLKQTKYMDPFIEFADAAALEAVADSGAQLEDGKIDPNRIGVIIGSGQGGIQTLENEFMRLIEGKKVSPFLIPREIPNLAAGNISISFKAKGINACLSTACASGAHALGQAFHRIQSGKEDAILCGGAEASITPLTVSGFHALKALSADFKTPKTASRPFDKDRNGFVMAEGAGVLILEALEHALARKAKIYAEVMGCGMTGDASHITDPDIDGATRCIRIALEDAGLRPEDVDLISPHATSTPKGDINEARAIKEVFGTDRAKPLITASKSQIGHSLGAIGAIEAAFCVLSIRDNVVPPIQNLDHVDEECKGLNYVIGKAQEAKIDVVLTNSFGFGGTNATLIFKRYWV</sequence>
<keyword evidence="9 11" id="KW-0275">Fatty acid biosynthesis</keyword>
<dbReference type="PANTHER" id="PTHR11712:SF336">
    <property type="entry name" value="3-OXOACYL-[ACYL-CARRIER-PROTEIN] SYNTHASE, MITOCHONDRIAL"/>
    <property type="match status" value="1"/>
</dbReference>
<dbReference type="PROSITE" id="PS00606">
    <property type="entry name" value="KS3_1"/>
    <property type="match status" value="1"/>
</dbReference>
<proteinExistence type="inferred from homology"/>
<evidence type="ECO:0000256" key="13">
    <source>
        <dbReference type="RuleBase" id="RU003694"/>
    </source>
</evidence>
<evidence type="ECO:0000256" key="11">
    <source>
        <dbReference type="PIRNR" id="PIRNR000447"/>
    </source>
</evidence>
<accession>A0A8J6NW14</accession>
<comment type="pathway">
    <text evidence="1 11">Lipid metabolism; fatty acid biosynthesis.</text>
</comment>
<evidence type="ECO:0000256" key="6">
    <source>
        <dbReference type="ARBA" id="ARBA00022679"/>
    </source>
</evidence>
<keyword evidence="6 11" id="KW-0808">Transferase</keyword>
<keyword evidence="7" id="KW-0276">Fatty acid metabolism</keyword>
<dbReference type="InterPro" id="IPR014031">
    <property type="entry name" value="Ketoacyl_synth_C"/>
</dbReference>
<evidence type="ECO:0000256" key="12">
    <source>
        <dbReference type="PIRSR" id="PIRSR000447-1"/>
    </source>
</evidence>
<dbReference type="InterPro" id="IPR016039">
    <property type="entry name" value="Thiolase-like"/>
</dbReference>
<organism evidence="15 16">
    <name type="scientific">Candidatus Desulfatibia profunda</name>
    <dbReference type="NCBI Taxonomy" id="2841695"/>
    <lineage>
        <taxon>Bacteria</taxon>
        <taxon>Pseudomonadati</taxon>
        <taxon>Thermodesulfobacteriota</taxon>
        <taxon>Desulfobacteria</taxon>
        <taxon>Desulfobacterales</taxon>
        <taxon>Desulfobacterales incertae sedis</taxon>
        <taxon>Candidatus Desulfatibia</taxon>
    </lineage>
</organism>
<evidence type="ECO:0000256" key="4">
    <source>
        <dbReference type="ARBA" id="ARBA00014657"/>
    </source>
</evidence>
<evidence type="ECO:0000256" key="9">
    <source>
        <dbReference type="ARBA" id="ARBA00023160"/>
    </source>
</evidence>
<dbReference type="AlphaFoldDB" id="A0A8J6NW14"/>
<comment type="catalytic activity">
    <reaction evidence="11">
        <text>(9Z)-hexadecenoyl-[ACP] + malonyl-[ACP] + H(+) = 3-oxo-(11Z)-octadecenoyl-[ACP] + holo-[ACP] + CO2</text>
        <dbReference type="Rhea" id="RHEA:55040"/>
        <dbReference type="Rhea" id="RHEA-COMP:9623"/>
        <dbReference type="Rhea" id="RHEA-COMP:9685"/>
        <dbReference type="Rhea" id="RHEA-COMP:10800"/>
        <dbReference type="Rhea" id="RHEA-COMP:14074"/>
        <dbReference type="ChEBI" id="CHEBI:15378"/>
        <dbReference type="ChEBI" id="CHEBI:16526"/>
        <dbReference type="ChEBI" id="CHEBI:64479"/>
        <dbReference type="ChEBI" id="CHEBI:78449"/>
        <dbReference type="ChEBI" id="CHEBI:83989"/>
        <dbReference type="ChEBI" id="CHEBI:138538"/>
        <dbReference type="EC" id="2.3.1.179"/>
    </reaction>
</comment>
<evidence type="ECO:0000256" key="8">
    <source>
        <dbReference type="ARBA" id="ARBA00023098"/>
    </source>
</evidence>
<feature type="active site" description="For beta-ketoacyl synthase activity" evidence="12">
    <location>
        <position position="188"/>
    </location>
</feature>
<dbReference type="Proteomes" id="UP000603434">
    <property type="component" value="Unassembled WGS sequence"/>
</dbReference>
<dbReference type="FunFam" id="3.40.47.10:FF:000018">
    <property type="entry name" value="3-oxoacyl-[acyl-carrier-protein] synthase 2"/>
    <property type="match status" value="1"/>
</dbReference>
<dbReference type="SMART" id="SM00825">
    <property type="entry name" value="PKS_KS"/>
    <property type="match status" value="1"/>
</dbReference>
<evidence type="ECO:0000256" key="5">
    <source>
        <dbReference type="ARBA" id="ARBA00022516"/>
    </source>
</evidence>
<keyword evidence="5 11" id="KW-0444">Lipid biosynthesis</keyword>
<dbReference type="Pfam" id="PF02801">
    <property type="entry name" value="Ketoacyl-synt_C"/>
    <property type="match status" value="1"/>
</dbReference>
<dbReference type="SUPFAM" id="SSF53901">
    <property type="entry name" value="Thiolase-like"/>
    <property type="match status" value="2"/>
</dbReference>
<dbReference type="EC" id="2.3.1.179" evidence="3 11"/>
<comment type="caution">
    <text evidence="15">The sequence shown here is derived from an EMBL/GenBank/DDBJ whole genome shotgun (WGS) entry which is preliminary data.</text>
</comment>
<dbReference type="PIRSF" id="PIRSF000447">
    <property type="entry name" value="KAS_II"/>
    <property type="match status" value="1"/>
</dbReference>
<dbReference type="InterPro" id="IPR017568">
    <property type="entry name" value="3-oxoacyl-ACP_synth-2"/>
</dbReference>
<keyword evidence="8" id="KW-0443">Lipid metabolism</keyword>
<dbReference type="PROSITE" id="PS52004">
    <property type="entry name" value="KS3_2"/>
    <property type="match status" value="1"/>
</dbReference>
<reference evidence="15 16" key="1">
    <citation type="submission" date="2020-08" db="EMBL/GenBank/DDBJ databases">
        <title>Bridging the membrane lipid divide: bacteria of the FCB group superphylum have the potential to synthesize archaeal ether lipids.</title>
        <authorList>
            <person name="Villanueva L."/>
            <person name="Von Meijenfeldt F.A.B."/>
            <person name="Westbye A.B."/>
            <person name="Yadav S."/>
            <person name="Hopmans E.C."/>
            <person name="Dutilh B.E."/>
            <person name="Sinninghe Damste J.S."/>
        </authorList>
    </citation>
    <scope>NUCLEOTIDE SEQUENCE [LARGE SCALE GENOMIC DNA]</scope>
    <source>
        <strain evidence="15">NIOZ-UU30</strain>
    </source>
</reference>
<evidence type="ECO:0000256" key="1">
    <source>
        <dbReference type="ARBA" id="ARBA00005194"/>
    </source>
</evidence>
<dbReference type="NCBIfam" id="TIGR03150">
    <property type="entry name" value="fabF"/>
    <property type="match status" value="1"/>
</dbReference>
<dbReference type="InterPro" id="IPR018201">
    <property type="entry name" value="Ketoacyl_synth_AS"/>
</dbReference>